<dbReference type="InterPro" id="IPR050834">
    <property type="entry name" value="Glycosyltransf_2"/>
</dbReference>
<comment type="caution">
    <text evidence="2">The sequence shown here is derived from an EMBL/GenBank/DDBJ whole genome shotgun (WGS) entry which is preliminary data.</text>
</comment>
<name>A0A2S7J2Z9_9HYPH</name>
<gene>
    <name evidence="2" type="ORF">C3731_05900</name>
</gene>
<dbReference type="InterPro" id="IPR001173">
    <property type="entry name" value="Glyco_trans_2-like"/>
</dbReference>
<evidence type="ECO:0000313" key="2">
    <source>
        <dbReference type="EMBL" id="PQA74580.1"/>
    </source>
</evidence>
<dbReference type="Gene3D" id="3.40.50.2000">
    <property type="entry name" value="Glycogen Phosphorylase B"/>
    <property type="match status" value="2"/>
</dbReference>
<protein>
    <recommendedName>
        <fullName evidence="1">Glycosyltransferase 2-like domain-containing protein</fullName>
    </recommendedName>
</protein>
<evidence type="ECO:0000313" key="3">
    <source>
        <dbReference type="Proteomes" id="UP000238493"/>
    </source>
</evidence>
<proteinExistence type="predicted"/>
<reference evidence="2 3" key="1">
    <citation type="submission" date="2018-02" db="EMBL/GenBank/DDBJ databases">
        <title>Draft genome sequence of Ochrobactrum oryzae found in Brazil.</title>
        <authorList>
            <person name="Cerdeira L."/>
            <person name="Andrade F."/>
            <person name="Zacariotto T."/>
            <person name="Barbosa B."/>
            <person name="Santos S."/>
            <person name="Cassetari V."/>
            <person name="Lincopan N."/>
        </authorList>
    </citation>
    <scope>NUCLEOTIDE SEQUENCE [LARGE SCALE GENOMIC DNA]</scope>
    <source>
        <strain evidence="2 3">OA447</strain>
    </source>
</reference>
<dbReference type="Gene3D" id="3.90.550.10">
    <property type="entry name" value="Spore Coat Polysaccharide Biosynthesis Protein SpsA, Chain A"/>
    <property type="match status" value="1"/>
</dbReference>
<dbReference type="CDD" id="cd00761">
    <property type="entry name" value="Glyco_tranf_GTA_type"/>
    <property type="match status" value="1"/>
</dbReference>
<feature type="domain" description="Glycosyltransferase 2-like" evidence="1">
    <location>
        <begin position="450"/>
        <end position="573"/>
    </location>
</feature>
<keyword evidence="3" id="KW-1185">Reference proteome</keyword>
<dbReference type="Proteomes" id="UP000238493">
    <property type="component" value="Unassembled WGS sequence"/>
</dbReference>
<dbReference type="SUPFAM" id="SSF53756">
    <property type="entry name" value="UDP-Glycosyltransferase/glycogen phosphorylase"/>
    <property type="match status" value="1"/>
</dbReference>
<evidence type="ECO:0000259" key="1">
    <source>
        <dbReference type="Pfam" id="PF00535"/>
    </source>
</evidence>
<organism evidence="2 3">
    <name type="scientific">Brucella oryzae</name>
    <dbReference type="NCBI Taxonomy" id="335286"/>
    <lineage>
        <taxon>Bacteria</taxon>
        <taxon>Pseudomonadati</taxon>
        <taxon>Pseudomonadota</taxon>
        <taxon>Alphaproteobacteria</taxon>
        <taxon>Hyphomicrobiales</taxon>
        <taxon>Brucellaceae</taxon>
        <taxon>Brucella/Ochrobactrum group</taxon>
        <taxon>Brucella</taxon>
    </lineage>
</organism>
<dbReference type="AlphaFoldDB" id="A0A2S7J2Z9"/>
<dbReference type="PANTHER" id="PTHR43685">
    <property type="entry name" value="GLYCOSYLTRANSFERASE"/>
    <property type="match status" value="1"/>
</dbReference>
<accession>A0A2S7J2Z9</accession>
<dbReference type="SUPFAM" id="SSF53448">
    <property type="entry name" value="Nucleotide-diphospho-sugar transferases"/>
    <property type="match status" value="1"/>
</dbReference>
<sequence>MFARQKNVVVTKEALHSNACEMLPLKKKNVMSETILFVYPEPYFCQGGGISTYLKNAVEAHLNAGRNVKLLTWVTAIDGWYNTEFQSDDFLPLNNDDVIIVRIAEEEIYNKNPISTRAKNISDIMLPHIVDAVERFRPNLIEGSDYGAVLHSYLENLRAGYVKHNAPVAIFNHGMLADIWPASAMLASDYSLRELVMEEQVVEWSDYLLCPSEFAARNLRPRRKRDDILIVREPFHSNEWQLAKNFNPSKFLYTGRVSFAKGVDKLAGLLSSISLDWSIEEVNFVGRVVDTPFRQTDAKKLIQARCPILIRDKLKFTGPLEREEMLSILPHYGFSVNFSRSETFSYTSLEAISRGVAPLIMFDSPMAEFLPDDLKSDLTFATLPHRREDVLPVLNAWKSNYAAIMLRIQRYVEDLTSFESYARSYDEIMEDCRLNYSGVRQNEYKSTDISFLICSYNDADVLVGAIESIKNQTENIAEIVIMNDGTNDPDKLEVLRNIRKQSNIRVLDVPNMGLVAGRNYLVENCRTSLAVFMDSDDLITEDFVEKCLRALNTCPEKWGAVITRRKNFGLNSHEQASFLLGSPVHWIMNDFRMTALIKTEILRKIPFKPDMRNGEADDWWWWLSFTINGYEANFVPEPLFLYRTEMGSMSIPWSEGQAALTAEMLCDLAKHAFRLGYDVGPVLEVALRTAYRLRRENDIAQSELANRGLPNDVINHNFVQWQFLIANLSSVIGIERANRLARFAERSVTRSPIIRRMGRLVLKSVSSVRRSRR</sequence>
<dbReference type="Pfam" id="PF00535">
    <property type="entry name" value="Glycos_transf_2"/>
    <property type="match status" value="1"/>
</dbReference>
<dbReference type="InterPro" id="IPR029044">
    <property type="entry name" value="Nucleotide-diphossugar_trans"/>
</dbReference>
<dbReference type="PANTHER" id="PTHR43685:SF2">
    <property type="entry name" value="GLYCOSYLTRANSFERASE 2-LIKE DOMAIN-CONTAINING PROTEIN"/>
    <property type="match status" value="1"/>
</dbReference>
<dbReference type="OrthoDB" id="9794124at2"/>
<dbReference type="EMBL" id="PTRC01000010">
    <property type="protein sequence ID" value="PQA74580.1"/>
    <property type="molecule type" value="Genomic_DNA"/>
</dbReference>